<feature type="region of interest" description="Disordered" evidence="5">
    <location>
        <begin position="395"/>
        <end position="437"/>
    </location>
</feature>
<dbReference type="VEuPathDB" id="FungiDB:NCU00862"/>
<sequence length="553" mass="58249">MGGYSRRSIRRWVDGVLLHARSHVSRDEDEGYKLGDGVTLKAGDNDNLSIRSEEEIEFVDGPVDDTQSTESASVAGSTPTEPETTAEHPTFTQPLPPPATFTIRTVTASAQPQPLTTLTPITHSARPLPTTTTRDKDDDPEKTKDRDRDRDGKHEKTDSASVTDGFTTVTMSLNSTIAITTPTPTAVFASVTSSVLISATASPAINNAAALQGAQQKGTSSGHMSGGAKAGIAIGVAAGVSMLAIVLFWLIKCFCSRKSEADTESSIRAFLSGGKSGPGDGGLPPPATAAGAGAGQLSSNIDPRSNSQILDELIAASYAHQNGQDSSIPNGYVLSDEKQADGAYPVTIIQPAPTHQPELRKSVASWLRKHHPLKLNPLSIRGSTFSAFSSRRASSAYGSSQQGGGGGGGGREARDSLVSDYPSPTSYDPDAPPLPEIPATYFNEIPKPLSPMPKKLPTAAANMKAMKFQSVWSDSSAGTDMDRSRMTVSTEGNESLFNLYEGGDGQVRVPSQVVTSLSPPPPPHLMNKDQDQGKDQGQSQVQDQRASSPTLRP</sequence>
<keyword evidence="8" id="KW-1185">Reference proteome</keyword>
<evidence type="ECO:0000256" key="5">
    <source>
        <dbReference type="SAM" id="MobiDB-lite"/>
    </source>
</evidence>
<keyword evidence="4 6" id="KW-0472">Membrane</keyword>
<dbReference type="Proteomes" id="UP000001805">
    <property type="component" value="Chromosome 1, Linkage Group I"/>
</dbReference>
<organism evidence="7 8">
    <name type="scientific">Neurospora crassa (strain ATCC 24698 / 74-OR23-1A / CBS 708.71 / DSM 1257 / FGSC 987)</name>
    <dbReference type="NCBI Taxonomy" id="367110"/>
    <lineage>
        <taxon>Eukaryota</taxon>
        <taxon>Fungi</taxon>
        <taxon>Dikarya</taxon>
        <taxon>Ascomycota</taxon>
        <taxon>Pezizomycotina</taxon>
        <taxon>Sordariomycetes</taxon>
        <taxon>Sordariomycetidae</taxon>
        <taxon>Sordariales</taxon>
        <taxon>Sordariaceae</taxon>
        <taxon>Neurospora</taxon>
    </lineage>
</organism>
<feature type="compositionally biased region" description="Low complexity" evidence="5">
    <location>
        <begin position="111"/>
        <end position="132"/>
    </location>
</feature>
<name>Q7SFG9_NEUCR</name>
<feature type="transmembrane region" description="Helical" evidence="6">
    <location>
        <begin position="230"/>
        <end position="251"/>
    </location>
</feature>
<keyword evidence="3 6" id="KW-1133">Transmembrane helix</keyword>
<feature type="compositionally biased region" description="Low complexity" evidence="5">
    <location>
        <begin position="535"/>
        <end position="544"/>
    </location>
</feature>
<feature type="compositionally biased region" description="Low complexity" evidence="5">
    <location>
        <begin position="78"/>
        <end position="92"/>
    </location>
</feature>
<evidence type="ECO:0000256" key="1">
    <source>
        <dbReference type="ARBA" id="ARBA00004167"/>
    </source>
</evidence>
<dbReference type="PaxDb" id="5141-EFNCRP00000000672"/>
<dbReference type="SMR" id="Q7SFG9"/>
<dbReference type="RefSeq" id="XP_964778.2">
    <property type="nucleotide sequence ID" value="XM_959685.2"/>
</dbReference>
<evidence type="ECO:0000256" key="2">
    <source>
        <dbReference type="ARBA" id="ARBA00022692"/>
    </source>
</evidence>
<evidence type="ECO:0000256" key="4">
    <source>
        <dbReference type="ARBA" id="ARBA00023136"/>
    </source>
</evidence>
<feature type="region of interest" description="Disordered" evidence="5">
    <location>
        <begin position="272"/>
        <end position="301"/>
    </location>
</feature>
<dbReference type="GO" id="GO:0071944">
    <property type="term" value="C:cell periphery"/>
    <property type="evidence" value="ECO:0007669"/>
    <property type="project" value="UniProtKB-ARBA"/>
</dbReference>
<feature type="compositionally biased region" description="Gly residues" evidence="5">
    <location>
        <begin position="401"/>
        <end position="410"/>
    </location>
</feature>
<feature type="region of interest" description="Disordered" evidence="5">
    <location>
        <begin position="26"/>
        <end position="161"/>
    </location>
</feature>
<dbReference type="HOGENOM" id="CLU_545245_0_0_1"/>
<keyword evidence="2 6" id="KW-0812">Transmembrane</keyword>
<gene>
    <name evidence="7" type="ORF">NCU00862</name>
</gene>
<comment type="subcellular location">
    <subcellularLocation>
        <location evidence="1">Membrane</location>
        <topology evidence="1">Single-pass membrane protein</topology>
    </subcellularLocation>
</comment>
<evidence type="ECO:0000256" key="3">
    <source>
        <dbReference type="ARBA" id="ARBA00022989"/>
    </source>
</evidence>
<dbReference type="AlphaFoldDB" id="Q7SFG9"/>
<reference evidence="7 8" key="1">
    <citation type="journal article" date="2003" name="Nature">
        <title>The genome sequence of the filamentous fungus Neurospora crassa.</title>
        <authorList>
            <person name="Galagan J.E."/>
            <person name="Calvo S.E."/>
            <person name="Borkovich K.A."/>
            <person name="Selker E.U."/>
            <person name="Read N.D."/>
            <person name="Jaffe D."/>
            <person name="FitzHugh W."/>
            <person name="Ma L.J."/>
            <person name="Smirnov S."/>
            <person name="Purcell S."/>
            <person name="Rehman B."/>
            <person name="Elkins T."/>
            <person name="Engels R."/>
            <person name="Wang S."/>
            <person name="Nielsen C.B."/>
            <person name="Butler J."/>
            <person name="Endrizzi M."/>
            <person name="Qui D."/>
            <person name="Ianakiev P."/>
            <person name="Bell-Pedersen D."/>
            <person name="Nelson M.A."/>
            <person name="Werner-Washburne M."/>
            <person name="Selitrennikoff C.P."/>
            <person name="Kinsey J.A."/>
            <person name="Braun E.L."/>
            <person name="Zelter A."/>
            <person name="Schulte U."/>
            <person name="Kothe G.O."/>
            <person name="Jedd G."/>
            <person name="Mewes W."/>
            <person name="Staben C."/>
            <person name="Marcotte E."/>
            <person name="Greenberg D."/>
            <person name="Roy A."/>
            <person name="Foley K."/>
            <person name="Naylor J."/>
            <person name="Stange-Thomann N."/>
            <person name="Barrett R."/>
            <person name="Gnerre S."/>
            <person name="Kamal M."/>
            <person name="Kamvysselis M."/>
            <person name="Mauceli E."/>
            <person name="Bielke C."/>
            <person name="Rudd S."/>
            <person name="Frishman D."/>
            <person name="Krystofova S."/>
            <person name="Rasmussen C."/>
            <person name="Metzenberg R.L."/>
            <person name="Perkins D.D."/>
            <person name="Kroken S."/>
            <person name="Cogoni C."/>
            <person name="Macino G."/>
            <person name="Catcheside D."/>
            <person name="Li W."/>
            <person name="Pratt R.J."/>
            <person name="Osmani S.A."/>
            <person name="DeSouza C.P."/>
            <person name="Glass L."/>
            <person name="Orbach M.J."/>
            <person name="Berglund J.A."/>
            <person name="Voelker R."/>
            <person name="Yarden O."/>
            <person name="Plamann M."/>
            <person name="Seiler S."/>
            <person name="Dunlap J."/>
            <person name="Radford A."/>
            <person name="Aramayo R."/>
            <person name="Natvig D.O."/>
            <person name="Alex L.A."/>
            <person name="Mannhaupt G."/>
            <person name="Ebbole D.J."/>
            <person name="Freitag M."/>
            <person name="Paulsen I."/>
            <person name="Sachs M.S."/>
            <person name="Lander E.S."/>
            <person name="Nusbaum C."/>
            <person name="Birren B."/>
        </authorList>
    </citation>
    <scope>NUCLEOTIDE SEQUENCE [LARGE SCALE GENOMIC DNA]</scope>
    <source>
        <strain evidence="8">ATCC 24698 / 74-OR23-1A / CBS 708.71 / DSM 1257 / FGSC 987</strain>
    </source>
</reference>
<dbReference type="InterPro" id="IPR051694">
    <property type="entry name" value="Immunoregulatory_rcpt-like"/>
</dbReference>
<evidence type="ECO:0000256" key="6">
    <source>
        <dbReference type="SAM" id="Phobius"/>
    </source>
</evidence>
<evidence type="ECO:0000313" key="8">
    <source>
        <dbReference type="Proteomes" id="UP000001805"/>
    </source>
</evidence>
<feature type="compositionally biased region" description="Polar residues" evidence="5">
    <location>
        <begin position="65"/>
        <end position="77"/>
    </location>
</feature>
<proteinExistence type="predicted"/>
<dbReference type="PANTHER" id="PTHR15549:SF30">
    <property type="entry name" value="MID2 DOMAIN-CONTAINING PROTEIN"/>
    <property type="match status" value="1"/>
</dbReference>
<dbReference type="InParanoid" id="Q7SFG9"/>
<feature type="region of interest" description="Disordered" evidence="5">
    <location>
        <begin position="496"/>
        <end position="553"/>
    </location>
</feature>
<protein>
    <submittedName>
        <fullName evidence="7">Uncharacterized protein</fullName>
    </submittedName>
</protein>
<dbReference type="STRING" id="367110.Q7SFG9"/>
<feature type="compositionally biased region" description="Basic and acidic residues" evidence="5">
    <location>
        <begin position="133"/>
        <end position="158"/>
    </location>
</feature>
<accession>Q7SFG9</accession>
<dbReference type="OrthoDB" id="5238281at2759"/>
<dbReference type="GeneID" id="3880939"/>
<evidence type="ECO:0000313" key="7">
    <source>
        <dbReference type="EMBL" id="EAA35542.2"/>
    </source>
</evidence>
<dbReference type="KEGG" id="ncr:NCU00862"/>
<dbReference type="GO" id="GO:0016020">
    <property type="term" value="C:membrane"/>
    <property type="evidence" value="ECO:0007669"/>
    <property type="project" value="UniProtKB-SubCell"/>
</dbReference>
<dbReference type="EMBL" id="CM002236">
    <property type="protein sequence ID" value="EAA35542.2"/>
    <property type="molecule type" value="Genomic_DNA"/>
</dbReference>
<dbReference type="PANTHER" id="PTHR15549">
    <property type="entry name" value="PAIRED IMMUNOGLOBULIN-LIKE TYPE 2 RECEPTOR"/>
    <property type="match status" value="1"/>
</dbReference>